<organism evidence="2 3">
    <name type="scientific">Cylindrodendrum hubeiense</name>
    <dbReference type="NCBI Taxonomy" id="595255"/>
    <lineage>
        <taxon>Eukaryota</taxon>
        <taxon>Fungi</taxon>
        <taxon>Dikarya</taxon>
        <taxon>Ascomycota</taxon>
        <taxon>Pezizomycotina</taxon>
        <taxon>Sordariomycetes</taxon>
        <taxon>Hypocreomycetidae</taxon>
        <taxon>Hypocreales</taxon>
        <taxon>Nectriaceae</taxon>
        <taxon>Cylindrodendrum</taxon>
    </lineage>
</organism>
<evidence type="ECO:0000256" key="1">
    <source>
        <dbReference type="SAM" id="Coils"/>
    </source>
</evidence>
<evidence type="ECO:0000313" key="3">
    <source>
        <dbReference type="Proteomes" id="UP000722485"/>
    </source>
</evidence>
<gene>
    <name evidence="2" type="ORF">G7Z17_g2151</name>
</gene>
<comment type="caution">
    <text evidence="2">The sequence shown here is derived from an EMBL/GenBank/DDBJ whole genome shotgun (WGS) entry which is preliminary data.</text>
</comment>
<feature type="coiled-coil region" evidence="1">
    <location>
        <begin position="372"/>
        <end position="455"/>
    </location>
</feature>
<name>A0A9P5LER1_9HYPO</name>
<feature type="coiled-coil region" evidence="1">
    <location>
        <begin position="267"/>
        <end position="294"/>
    </location>
</feature>
<proteinExistence type="predicted"/>
<dbReference type="AlphaFoldDB" id="A0A9P5LER1"/>
<reference evidence="2" key="1">
    <citation type="submission" date="2020-03" db="EMBL/GenBank/DDBJ databases">
        <title>Draft Genome Sequence of Cylindrodendrum hubeiense.</title>
        <authorList>
            <person name="Buettner E."/>
            <person name="Kellner H."/>
        </authorList>
    </citation>
    <scope>NUCLEOTIDE SEQUENCE</scope>
    <source>
        <strain evidence="2">IHI 201604</strain>
    </source>
</reference>
<protein>
    <submittedName>
        <fullName evidence="2">Uncharacterized protein</fullName>
    </submittedName>
</protein>
<dbReference type="Proteomes" id="UP000722485">
    <property type="component" value="Unassembled WGS sequence"/>
</dbReference>
<dbReference type="EMBL" id="JAANBB010000020">
    <property type="protein sequence ID" value="KAF7555479.1"/>
    <property type="molecule type" value="Genomic_DNA"/>
</dbReference>
<evidence type="ECO:0000313" key="2">
    <source>
        <dbReference type="EMBL" id="KAF7555479.1"/>
    </source>
</evidence>
<keyword evidence="1" id="KW-0175">Coiled coil</keyword>
<keyword evidence="3" id="KW-1185">Reference proteome</keyword>
<sequence length="463" mass="52198">MAPFASATLPTSSPNAQGVKKANWFQNLVVDKVTKNQSGEGTFTFKSSYYSFEITSKEFYGKLNVTMSKSGARKVMDFKRIWQSKGEQSNGTGRIWTGKVNWLNFASNELAIFIVPEGFGEGKPVLSLWQWTKDSPEKTKAPSFREAVQKMEAGAGDGIIKFSYHSYYNITCSWSEKTEKLAVQMNENGTKGELGEMTLSALIEHHSHDFNPPESALDKSSLEVRLPQAQSSLPRILTPLPFPKGLIETLAQTAAFVDQAGYLAKHAQELTMAREDWEKEKKALFKKITDLEDLITKDAKHDAEDHKILQSTRKELVDEHARLVNLQKLLDTELLKSAKLDAKLKVAVATITDLQTKLSGFQSRYNVEKKHNDKLRADNAQLTARKLELEISLQNLQTALTLAEQTIERRETAFKKQHEDLHKLTIEKKDLATRFEALEAERDTADSEVERLGKALRDALRHA</sequence>
<dbReference type="OrthoDB" id="4332097at2759"/>
<accession>A0A9P5LER1</accession>